<feature type="signal peptide" evidence="2">
    <location>
        <begin position="1"/>
        <end position="22"/>
    </location>
</feature>
<evidence type="ECO:0000313" key="5">
    <source>
        <dbReference type="EMBL" id="QEG32856.1"/>
    </source>
</evidence>
<feature type="chain" id="PRO_5022681349" description="DUF4139 domain-containing protein" evidence="2">
    <location>
        <begin position="23"/>
        <end position="638"/>
    </location>
</feature>
<evidence type="ECO:0000259" key="3">
    <source>
        <dbReference type="Pfam" id="PF13598"/>
    </source>
</evidence>
<dbReference type="InterPro" id="IPR025554">
    <property type="entry name" value="DUF4140"/>
</dbReference>
<reference evidence="5 6" key="1">
    <citation type="submission" date="2019-08" db="EMBL/GenBank/DDBJ databases">
        <title>Deep-cultivation of Planctomycetes and their phenomic and genomic characterization uncovers novel biology.</title>
        <authorList>
            <person name="Wiegand S."/>
            <person name="Jogler M."/>
            <person name="Boedeker C."/>
            <person name="Pinto D."/>
            <person name="Vollmers J."/>
            <person name="Rivas-Marin E."/>
            <person name="Kohn T."/>
            <person name="Peeters S.H."/>
            <person name="Heuer A."/>
            <person name="Rast P."/>
            <person name="Oberbeckmann S."/>
            <person name="Bunk B."/>
            <person name="Jeske O."/>
            <person name="Meyerdierks A."/>
            <person name="Storesund J.E."/>
            <person name="Kallscheuer N."/>
            <person name="Luecker S."/>
            <person name="Lage O.M."/>
            <person name="Pohl T."/>
            <person name="Merkel B.J."/>
            <person name="Hornburger P."/>
            <person name="Mueller R.-W."/>
            <person name="Bruemmer F."/>
            <person name="Labrenz M."/>
            <person name="Spormann A.M."/>
            <person name="Op den Camp H."/>
            <person name="Overmann J."/>
            <person name="Amann R."/>
            <person name="Jetten M.S.M."/>
            <person name="Mascher T."/>
            <person name="Medema M.H."/>
            <person name="Devos D.P."/>
            <person name="Kaster A.-K."/>
            <person name="Ovreas L."/>
            <person name="Rohde M."/>
            <person name="Galperin M.Y."/>
            <person name="Jogler C."/>
        </authorList>
    </citation>
    <scope>NUCLEOTIDE SEQUENCE [LARGE SCALE GENOMIC DNA]</scope>
    <source>
        <strain evidence="5 6">Pr1d</strain>
    </source>
</reference>
<feature type="coiled-coil region" evidence="1">
    <location>
        <begin position="94"/>
        <end position="121"/>
    </location>
</feature>
<evidence type="ECO:0000256" key="2">
    <source>
        <dbReference type="SAM" id="SignalP"/>
    </source>
</evidence>
<keyword evidence="1" id="KW-0175">Coiled coil</keyword>
<sequence precursor="true">MIRHAFAALLVVLSVNSFSVQAAEPVSTEGHVSAVTVYQGQALVTRKIDIEETEGLLELVVTNLPESVLAGSLFAEPGDGIQIRSVRYRTRPIEADVRQEVRELDEQIQAVDDKLAAVAQERGLLAQRSQYLTQLAQFAAVTSQQELKNGVLNADTLKELTQFQFSERDEIAKRELELAQEERSLNKDKTLLVRKRETIAAGSARNVREAVVFIDVPKRTASQLQLSYLVGNANWSPSYNIRATDERDQITVEYNASIEQMSGEDWNDVEMILSTATPSLVAKAPQLEALAIKLGNPAPQQQQQPMSAAENYKQAQQNLAKLGKMRGQINADASGPFGDVVASSPQLEARRAGRGRGGFGGEGGGMGGGMGGGVGGWGLAMSDTASADAVLNQTADQLQLMDFNNSLSELKREKDSTQTPAEGVSVSYQLANRTSLPSRSDRQLIQIASVPLEGDFYRLATPVLTSYVYEEARVSNTSDRVFLAGPAATFLGGQFVGRGELPTVSVGESFTVGLGIDPSLRTHRELVNKEEQIQGGNRVVDFTYELTLENFGEKAASVRLLDRLPTVGENDIKVTLVKSDEAISTNETYLMTDRKEGILRWDLEVPAQAVGPKEKVLTYTMKIEYDKQLSIVGMPNKK</sequence>
<dbReference type="PANTHER" id="PTHR31005:SF8">
    <property type="entry name" value="DUF4139 DOMAIN-CONTAINING PROTEIN"/>
    <property type="match status" value="1"/>
</dbReference>
<organism evidence="5 6">
    <name type="scientific">Bythopirellula goksoeyrii</name>
    <dbReference type="NCBI Taxonomy" id="1400387"/>
    <lineage>
        <taxon>Bacteria</taxon>
        <taxon>Pseudomonadati</taxon>
        <taxon>Planctomycetota</taxon>
        <taxon>Planctomycetia</taxon>
        <taxon>Pirellulales</taxon>
        <taxon>Lacipirellulaceae</taxon>
        <taxon>Bythopirellula</taxon>
    </lineage>
</organism>
<evidence type="ECO:0000259" key="4">
    <source>
        <dbReference type="Pfam" id="PF13600"/>
    </source>
</evidence>
<protein>
    <recommendedName>
        <fullName evidence="7">DUF4139 domain-containing protein</fullName>
    </recommendedName>
</protein>
<accession>A0A5B9Q7K6</accession>
<dbReference type="InterPro" id="IPR037291">
    <property type="entry name" value="DUF4139"/>
</dbReference>
<dbReference type="NCBIfam" id="TIGR02231">
    <property type="entry name" value="mucoidy inhibitor MuiA family protein"/>
    <property type="match status" value="2"/>
</dbReference>
<gene>
    <name evidence="5" type="ORF">Pr1d_01170</name>
</gene>
<dbReference type="RefSeq" id="WP_148071679.1">
    <property type="nucleotide sequence ID" value="NZ_CP042913.1"/>
</dbReference>
<dbReference type="KEGG" id="bgok:Pr1d_01170"/>
<keyword evidence="2" id="KW-0732">Signal</keyword>
<dbReference type="Pfam" id="PF13600">
    <property type="entry name" value="DUF4140"/>
    <property type="match status" value="1"/>
</dbReference>
<dbReference type="AlphaFoldDB" id="A0A5B9Q7K6"/>
<evidence type="ECO:0000256" key="1">
    <source>
        <dbReference type="SAM" id="Coils"/>
    </source>
</evidence>
<keyword evidence="6" id="KW-1185">Reference proteome</keyword>
<dbReference type="Pfam" id="PF13598">
    <property type="entry name" value="DUF4139"/>
    <property type="match status" value="1"/>
</dbReference>
<feature type="domain" description="DUF4140" evidence="4">
    <location>
        <begin position="35"/>
        <end position="132"/>
    </location>
</feature>
<name>A0A5B9Q7K6_9BACT</name>
<proteinExistence type="predicted"/>
<feature type="domain" description="DUF4139" evidence="3">
    <location>
        <begin position="224"/>
        <end position="625"/>
    </location>
</feature>
<evidence type="ECO:0000313" key="6">
    <source>
        <dbReference type="Proteomes" id="UP000323917"/>
    </source>
</evidence>
<dbReference type="PANTHER" id="PTHR31005">
    <property type="entry name" value="DUF4139 DOMAIN-CONTAINING PROTEIN"/>
    <property type="match status" value="1"/>
</dbReference>
<evidence type="ECO:0008006" key="7">
    <source>
        <dbReference type="Google" id="ProtNLM"/>
    </source>
</evidence>
<dbReference type="OrthoDB" id="9777444at2"/>
<dbReference type="Proteomes" id="UP000323917">
    <property type="component" value="Chromosome"/>
</dbReference>
<dbReference type="InterPro" id="IPR011935">
    <property type="entry name" value="CHP02231"/>
</dbReference>
<dbReference type="EMBL" id="CP042913">
    <property type="protein sequence ID" value="QEG32856.1"/>
    <property type="molecule type" value="Genomic_DNA"/>
</dbReference>